<dbReference type="AlphaFoldDB" id="A0AA94LJS8"/>
<reference evidence="1 2" key="1">
    <citation type="submission" date="2017-06" db="EMBL/GenBank/DDBJ databases">
        <authorList>
            <person name="Varghese N."/>
            <person name="Submissions S."/>
        </authorList>
    </citation>
    <scope>NUCLEOTIDE SEQUENCE [LARGE SCALE GENOMIC DNA]</scope>
    <source>
        <strain evidence="1 2">DSM 26989</strain>
    </source>
</reference>
<gene>
    <name evidence="1" type="ORF">SAMN06265364_10270</name>
</gene>
<keyword evidence="2" id="KW-1185">Reference proteome</keyword>
<sequence length="41" mass="4759">MTVSYKVLSQPIIQTLYNDNNTLVKNCQPDIKLLSTNYHTF</sequence>
<protein>
    <submittedName>
        <fullName evidence="1">Uncharacterized protein</fullName>
    </submittedName>
</protein>
<name>A0AA94LJS8_9BACT</name>
<proteinExistence type="predicted"/>
<comment type="caution">
    <text evidence="1">The sequence shown here is derived from an EMBL/GenBank/DDBJ whole genome shotgun (WGS) entry which is preliminary data.</text>
</comment>
<dbReference type="EMBL" id="FZNZ01000002">
    <property type="protein sequence ID" value="SNR63323.1"/>
    <property type="molecule type" value="Genomic_DNA"/>
</dbReference>
<organism evidence="1 2">
    <name type="scientific">Prevotella jejuni</name>
    <dbReference type="NCBI Taxonomy" id="1177574"/>
    <lineage>
        <taxon>Bacteria</taxon>
        <taxon>Pseudomonadati</taxon>
        <taxon>Bacteroidota</taxon>
        <taxon>Bacteroidia</taxon>
        <taxon>Bacteroidales</taxon>
        <taxon>Prevotellaceae</taxon>
        <taxon>Prevotella</taxon>
    </lineage>
</organism>
<evidence type="ECO:0000313" key="2">
    <source>
        <dbReference type="Proteomes" id="UP000198427"/>
    </source>
</evidence>
<evidence type="ECO:0000313" key="1">
    <source>
        <dbReference type="EMBL" id="SNR63323.1"/>
    </source>
</evidence>
<dbReference type="Proteomes" id="UP000198427">
    <property type="component" value="Unassembled WGS sequence"/>
</dbReference>
<accession>A0AA94LJS8</accession>